<dbReference type="Proteomes" id="UP001623591">
    <property type="component" value="Unassembled WGS sequence"/>
</dbReference>
<dbReference type="Pfam" id="PF00675">
    <property type="entry name" value="Peptidase_M16"/>
    <property type="match status" value="1"/>
</dbReference>
<comment type="similarity">
    <text evidence="1">Belongs to the peptidase M16 family.</text>
</comment>
<dbReference type="PANTHER" id="PTHR11851">
    <property type="entry name" value="METALLOPROTEASE"/>
    <property type="match status" value="1"/>
</dbReference>
<evidence type="ECO:0000259" key="3">
    <source>
        <dbReference type="Pfam" id="PF05193"/>
    </source>
</evidence>
<accession>A0ABW8T414</accession>
<evidence type="ECO:0000259" key="2">
    <source>
        <dbReference type="Pfam" id="PF00675"/>
    </source>
</evidence>
<feature type="domain" description="Peptidase M16 N-terminal" evidence="2">
    <location>
        <begin position="11"/>
        <end position="155"/>
    </location>
</feature>
<reference evidence="4 5" key="1">
    <citation type="submission" date="2024-11" db="EMBL/GenBank/DDBJ databases">
        <authorList>
            <person name="Heng Y.C."/>
            <person name="Lim A.C.H."/>
            <person name="Lee J.K.Y."/>
            <person name="Kittelmann S."/>
        </authorList>
    </citation>
    <scope>NUCLEOTIDE SEQUENCE [LARGE SCALE GENOMIC DNA]</scope>
    <source>
        <strain evidence="4 5">WILCCON 0185</strain>
    </source>
</reference>
<name>A0ABW8T414_9CLOT</name>
<dbReference type="InterPro" id="IPR011249">
    <property type="entry name" value="Metalloenz_LuxS/M16"/>
</dbReference>
<dbReference type="RefSeq" id="WP_406769289.1">
    <property type="nucleotide sequence ID" value="NZ_JBJHZZ010000003.1"/>
</dbReference>
<dbReference type="PANTHER" id="PTHR11851:SF49">
    <property type="entry name" value="MITOCHONDRIAL-PROCESSING PEPTIDASE SUBUNIT ALPHA"/>
    <property type="match status" value="1"/>
</dbReference>
<gene>
    <name evidence="4" type="ORF">ACJDUG_07550</name>
</gene>
<evidence type="ECO:0000256" key="1">
    <source>
        <dbReference type="ARBA" id="ARBA00007261"/>
    </source>
</evidence>
<feature type="domain" description="Peptidase M16 C-terminal" evidence="3">
    <location>
        <begin position="164"/>
        <end position="340"/>
    </location>
</feature>
<comment type="caution">
    <text evidence="4">The sequence shown here is derived from an EMBL/GenBank/DDBJ whole genome shotgun (WGS) entry which is preliminary data.</text>
</comment>
<protein>
    <submittedName>
        <fullName evidence="4">M16 family metallopeptidase</fullName>
    </submittedName>
</protein>
<dbReference type="InterPro" id="IPR050361">
    <property type="entry name" value="MPP/UQCRC_Complex"/>
</dbReference>
<dbReference type="SUPFAM" id="SSF63411">
    <property type="entry name" value="LuxS/MPP-like metallohydrolase"/>
    <property type="match status" value="2"/>
</dbReference>
<organism evidence="4 5">
    <name type="scientific">Candidatus Clostridium stratigraminis</name>
    <dbReference type="NCBI Taxonomy" id="3381661"/>
    <lineage>
        <taxon>Bacteria</taxon>
        <taxon>Bacillati</taxon>
        <taxon>Bacillota</taxon>
        <taxon>Clostridia</taxon>
        <taxon>Eubacteriales</taxon>
        <taxon>Clostridiaceae</taxon>
        <taxon>Clostridium</taxon>
    </lineage>
</organism>
<keyword evidence="5" id="KW-1185">Reference proteome</keyword>
<dbReference type="Pfam" id="PF05193">
    <property type="entry name" value="Peptidase_M16_C"/>
    <property type="match status" value="1"/>
</dbReference>
<sequence>MDKRILSNGIKVIYEYKPSNISSFCIGFEAGANMETDYNLGTAHAVEHMLFKGTNSLNELEINKLSDEIFGFNNAMTNYPYCIYYGTTLSYDFHRGFKLYSDIILNPAFRTEGFKEEMSIINEELKDWKDDLVQYCEDELFYNSFSHRRLKELIIGNEESLKRISLEEIKRFYDVYYRPSNCVISVISSLKFEEILNLIEDLYGKWDKEYISKNIKLYERNKSGVYLKHKDGINGAKIKYIYTIHDLNENEVNALKVFNCIFGEGTSCLLFDLIRTKNGLVYDIGSRINNENGIKIFNIDLSTSEKNIDIVLQLINELLEKVKSSTNSFTEELIKKSIKSLRLKRELKLEKSIERCKSLAVNEIMYGSQGTFYEELDDFDDIIEVDIVNVIRRVLDKPSIQIIKS</sequence>
<dbReference type="Gene3D" id="3.30.830.10">
    <property type="entry name" value="Metalloenzyme, LuxS/M16 peptidase-like"/>
    <property type="match status" value="2"/>
</dbReference>
<dbReference type="EMBL" id="JBJHZZ010000003">
    <property type="protein sequence ID" value="MFL0246821.1"/>
    <property type="molecule type" value="Genomic_DNA"/>
</dbReference>
<dbReference type="InterPro" id="IPR011765">
    <property type="entry name" value="Pept_M16_N"/>
</dbReference>
<proteinExistence type="inferred from homology"/>
<evidence type="ECO:0000313" key="5">
    <source>
        <dbReference type="Proteomes" id="UP001623591"/>
    </source>
</evidence>
<evidence type="ECO:0000313" key="4">
    <source>
        <dbReference type="EMBL" id="MFL0246821.1"/>
    </source>
</evidence>
<dbReference type="InterPro" id="IPR007863">
    <property type="entry name" value="Peptidase_M16_C"/>
</dbReference>